<dbReference type="InterPro" id="IPR012349">
    <property type="entry name" value="Split_barrel_FMN-bd"/>
</dbReference>
<reference evidence="2 3" key="1">
    <citation type="submission" date="2019-11" db="EMBL/GenBank/DDBJ databases">
        <title>Agromyces kandeliae sp. nov., isolated from mangrove soil.</title>
        <authorList>
            <person name="Wang R."/>
        </authorList>
    </citation>
    <scope>NUCLEOTIDE SEQUENCE [LARGE SCALE GENOMIC DNA]</scope>
    <source>
        <strain evidence="2 3">Q22</strain>
    </source>
</reference>
<dbReference type="InterPro" id="IPR004378">
    <property type="entry name" value="F420H2_quin_Rdtase"/>
</dbReference>
<comment type="caution">
    <text evidence="2">The sequence shown here is derived from an EMBL/GenBank/DDBJ whole genome shotgun (WGS) entry which is preliminary data.</text>
</comment>
<evidence type="ECO:0000256" key="1">
    <source>
        <dbReference type="SAM" id="MobiDB-lite"/>
    </source>
</evidence>
<dbReference type="RefSeq" id="WP_154347380.1">
    <property type="nucleotide sequence ID" value="NZ_WKJD01000018.1"/>
</dbReference>
<organism evidence="2 3">
    <name type="scientific">Agromyces kandeliae</name>
    <dbReference type="NCBI Taxonomy" id="2666141"/>
    <lineage>
        <taxon>Bacteria</taxon>
        <taxon>Bacillati</taxon>
        <taxon>Actinomycetota</taxon>
        <taxon>Actinomycetes</taxon>
        <taxon>Micrococcales</taxon>
        <taxon>Microbacteriaceae</taxon>
        <taxon>Agromyces</taxon>
    </lineage>
</organism>
<gene>
    <name evidence="2" type="ORF">GJR97_13790</name>
</gene>
<keyword evidence="3" id="KW-1185">Reference proteome</keyword>
<name>A0A6L5R5E3_9MICO</name>
<dbReference type="EMBL" id="WKJD01000018">
    <property type="protein sequence ID" value="MRX44794.1"/>
    <property type="molecule type" value="Genomic_DNA"/>
</dbReference>
<proteinExistence type="predicted"/>
<dbReference type="NCBIfam" id="TIGR00026">
    <property type="entry name" value="hi_GC_TIGR00026"/>
    <property type="match status" value="1"/>
</dbReference>
<dbReference type="Gene3D" id="2.30.110.10">
    <property type="entry name" value="Electron Transport, Fmn-binding Protein, Chain A"/>
    <property type="match status" value="1"/>
</dbReference>
<dbReference type="GO" id="GO:0016491">
    <property type="term" value="F:oxidoreductase activity"/>
    <property type="evidence" value="ECO:0007669"/>
    <property type="project" value="InterPro"/>
</dbReference>
<dbReference type="Proteomes" id="UP000476511">
    <property type="component" value="Unassembled WGS sequence"/>
</dbReference>
<feature type="region of interest" description="Disordered" evidence="1">
    <location>
        <begin position="1"/>
        <end position="24"/>
    </location>
</feature>
<sequence length="140" mass="15389">MNETSERSRSARPRATAGPPRGLVDATAPVARALAGRRWMPLWAVIRHTGRRSGTPYETPIAVVPTTDRGIVMIGLPWGARTNWARNVLATSGASLRWRGREVELVRPRIVEGAEASQLARAAFRPVLRRFPAAVVFDRG</sequence>
<accession>A0A6L5R5E3</accession>
<dbReference type="AlphaFoldDB" id="A0A6L5R5E3"/>
<evidence type="ECO:0000313" key="3">
    <source>
        <dbReference type="Proteomes" id="UP000476511"/>
    </source>
</evidence>
<evidence type="ECO:0000313" key="2">
    <source>
        <dbReference type="EMBL" id="MRX44794.1"/>
    </source>
</evidence>
<protein>
    <submittedName>
        <fullName evidence="2">Nitroreductase family deazaflavin-dependent oxidoreductase</fullName>
    </submittedName>
</protein>